<evidence type="ECO:0000313" key="1">
    <source>
        <dbReference type="EMBL" id="KAI5684562.1"/>
    </source>
</evidence>
<organism evidence="1 2">
    <name type="scientific">Catharanthus roseus</name>
    <name type="common">Madagascar periwinkle</name>
    <name type="synonym">Vinca rosea</name>
    <dbReference type="NCBI Taxonomy" id="4058"/>
    <lineage>
        <taxon>Eukaryota</taxon>
        <taxon>Viridiplantae</taxon>
        <taxon>Streptophyta</taxon>
        <taxon>Embryophyta</taxon>
        <taxon>Tracheophyta</taxon>
        <taxon>Spermatophyta</taxon>
        <taxon>Magnoliopsida</taxon>
        <taxon>eudicotyledons</taxon>
        <taxon>Gunneridae</taxon>
        <taxon>Pentapetalae</taxon>
        <taxon>asterids</taxon>
        <taxon>lamiids</taxon>
        <taxon>Gentianales</taxon>
        <taxon>Apocynaceae</taxon>
        <taxon>Rauvolfioideae</taxon>
        <taxon>Vinceae</taxon>
        <taxon>Catharanthinae</taxon>
        <taxon>Catharanthus</taxon>
    </lineage>
</organism>
<gene>
    <name evidence="1" type="ORF">M9H77_05790</name>
</gene>
<dbReference type="EMBL" id="CM044701">
    <property type="protein sequence ID" value="KAI5684562.1"/>
    <property type="molecule type" value="Genomic_DNA"/>
</dbReference>
<sequence length="321" mass="34813">MKVVVVTLVTAVIIAGQLPLGLTIPSTAPAFLWSPYQDGLSNRMAEPIKYRTLFPRDLAKSVMFEGGWSSLLCSGNEAPESPDFAFLFVGKELQSRDISRPIKADRRLVDSLGGSFRNSSFSIAFPYVASPEENEAMESSLISQFVEACGNGLEMENIAVLDSCSVDGEAFKRLRDISAVQEYMVSNIRKKSGGQANLIVICHGVSAPKSVPEEPLQEGEIFSRVMGSIEQLNAKYTVLYVSDPFGPIEYRSYRGLERFLAEGTFGNGSANSSTCDGVCQIKSSLLEGILVGFVLLIILISGLCCMAGIDTPTRFETPQDS</sequence>
<accession>A0ACC0CHU9</accession>
<evidence type="ECO:0000313" key="2">
    <source>
        <dbReference type="Proteomes" id="UP001060085"/>
    </source>
</evidence>
<keyword evidence="2" id="KW-1185">Reference proteome</keyword>
<protein>
    <submittedName>
        <fullName evidence="1">Uncharacterized protein</fullName>
    </submittedName>
</protein>
<reference evidence="2" key="1">
    <citation type="journal article" date="2023" name="Nat. Plants">
        <title>Single-cell RNA sequencing provides a high-resolution roadmap for understanding the multicellular compartmentation of specialized metabolism.</title>
        <authorList>
            <person name="Sun S."/>
            <person name="Shen X."/>
            <person name="Li Y."/>
            <person name="Li Y."/>
            <person name="Wang S."/>
            <person name="Li R."/>
            <person name="Zhang H."/>
            <person name="Shen G."/>
            <person name="Guo B."/>
            <person name="Wei J."/>
            <person name="Xu J."/>
            <person name="St-Pierre B."/>
            <person name="Chen S."/>
            <person name="Sun C."/>
        </authorList>
    </citation>
    <scope>NUCLEOTIDE SEQUENCE [LARGE SCALE GENOMIC DNA]</scope>
</reference>
<proteinExistence type="predicted"/>
<comment type="caution">
    <text evidence="1">The sequence shown here is derived from an EMBL/GenBank/DDBJ whole genome shotgun (WGS) entry which is preliminary data.</text>
</comment>
<name>A0ACC0CHU9_CATRO</name>
<dbReference type="Proteomes" id="UP001060085">
    <property type="component" value="Linkage Group LG01"/>
</dbReference>